<accession>A0ABD2NKE2</accession>
<dbReference type="AlphaFoldDB" id="A0ABD2NKE2"/>
<sequence>MMRRDCDKLTKSVQQAGYVKEILASAVPIEIWNAMNNFIIQLYIVLISRRTNTEVRKAKNSLKEYCLNKTSFLDYNSFDKEELMRCDDKSSEVLLGQSSSTFTSFNFWSLFD</sequence>
<evidence type="ECO:0000313" key="2">
    <source>
        <dbReference type="Proteomes" id="UP001516400"/>
    </source>
</evidence>
<evidence type="ECO:0000313" key="1">
    <source>
        <dbReference type="EMBL" id="KAL3279135.1"/>
    </source>
</evidence>
<protein>
    <submittedName>
        <fullName evidence="1">Uncharacterized protein</fullName>
    </submittedName>
</protein>
<gene>
    <name evidence="1" type="ORF">HHI36_016649</name>
</gene>
<dbReference type="EMBL" id="JABFTP020000124">
    <property type="protein sequence ID" value="KAL3279135.1"/>
    <property type="molecule type" value="Genomic_DNA"/>
</dbReference>
<dbReference type="Proteomes" id="UP001516400">
    <property type="component" value="Unassembled WGS sequence"/>
</dbReference>
<reference evidence="1 2" key="1">
    <citation type="journal article" date="2021" name="BMC Biol.">
        <title>Horizontally acquired antibacterial genes associated with adaptive radiation of ladybird beetles.</title>
        <authorList>
            <person name="Li H.S."/>
            <person name="Tang X.F."/>
            <person name="Huang Y.H."/>
            <person name="Xu Z.Y."/>
            <person name="Chen M.L."/>
            <person name="Du X.Y."/>
            <person name="Qiu B.Y."/>
            <person name="Chen P.T."/>
            <person name="Zhang W."/>
            <person name="Slipinski A."/>
            <person name="Escalona H.E."/>
            <person name="Waterhouse R.M."/>
            <person name="Zwick A."/>
            <person name="Pang H."/>
        </authorList>
    </citation>
    <scope>NUCLEOTIDE SEQUENCE [LARGE SCALE GENOMIC DNA]</scope>
    <source>
        <strain evidence="1">SYSU2018</strain>
    </source>
</reference>
<name>A0ABD2NKE2_9CUCU</name>
<organism evidence="1 2">
    <name type="scientific">Cryptolaemus montrouzieri</name>
    <dbReference type="NCBI Taxonomy" id="559131"/>
    <lineage>
        <taxon>Eukaryota</taxon>
        <taxon>Metazoa</taxon>
        <taxon>Ecdysozoa</taxon>
        <taxon>Arthropoda</taxon>
        <taxon>Hexapoda</taxon>
        <taxon>Insecta</taxon>
        <taxon>Pterygota</taxon>
        <taxon>Neoptera</taxon>
        <taxon>Endopterygota</taxon>
        <taxon>Coleoptera</taxon>
        <taxon>Polyphaga</taxon>
        <taxon>Cucujiformia</taxon>
        <taxon>Coccinelloidea</taxon>
        <taxon>Coccinellidae</taxon>
        <taxon>Scymninae</taxon>
        <taxon>Scymnini</taxon>
        <taxon>Cryptolaemus</taxon>
    </lineage>
</organism>
<proteinExistence type="predicted"/>
<keyword evidence="2" id="KW-1185">Reference proteome</keyword>
<comment type="caution">
    <text evidence="1">The sequence shown here is derived from an EMBL/GenBank/DDBJ whole genome shotgun (WGS) entry which is preliminary data.</text>
</comment>